<feature type="non-terminal residue" evidence="1">
    <location>
        <position position="1"/>
    </location>
</feature>
<proteinExistence type="predicted"/>
<keyword evidence="2" id="KW-1185">Reference proteome</keyword>
<dbReference type="EMBL" id="KZ679021">
    <property type="protein sequence ID" value="PSS06604.1"/>
    <property type="molecule type" value="Genomic_DNA"/>
</dbReference>
<dbReference type="AlphaFoldDB" id="A0A2T3ANY1"/>
<accession>A0A2T3ANY1</accession>
<dbReference type="RefSeq" id="XP_024716370.1">
    <property type="nucleotide sequence ID" value="XM_024861434.1"/>
</dbReference>
<gene>
    <name evidence="1" type="ORF">M430DRAFT_111357</name>
</gene>
<evidence type="ECO:0000313" key="1">
    <source>
        <dbReference type="EMBL" id="PSS06604.1"/>
    </source>
</evidence>
<reference evidence="1 2" key="1">
    <citation type="journal article" date="2018" name="New Phytol.">
        <title>Comparative genomics and transcriptomics depict ericoid mycorrhizal fungi as versatile saprotrophs and plant mutualists.</title>
        <authorList>
            <person name="Martino E."/>
            <person name="Morin E."/>
            <person name="Grelet G.A."/>
            <person name="Kuo A."/>
            <person name="Kohler A."/>
            <person name="Daghino S."/>
            <person name="Barry K.W."/>
            <person name="Cichocki N."/>
            <person name="Clum A."/>
            <person name="Dockter R.B."/>
            <person name="Hainaut M."/>
            <person name="Kuo R.C."/>
            <person name="LaButti K."/>
            <person name="Lindahl B.D."/>
            <person name="Lindquist E.A."/>
            <person name="Lipzen A."/>
            <person name="Khouja H.R."/>
            <person name="Magnuson J."/>
            <person name="Murat C."/>
            <person name="Ohm R.A."/>
            <person name="Singer S.W."/>
            <person name="Spatafora J.W."/>
            <person name="Wang M."/>
            <person name="Veneault-Fourrey C."/>
            <person name="Henrissat B."/>
            <person name="Grigoriev I.V."/>
            <person name="Martin F.M."/>
            <person name="Perotto S."/>
        </authorList>
    </citation>
    <scope>NUCLEOTIDE SEQUENCE [LARGE SCALE GENOMIC DNA]</scope>
    <source>
        <strain evidence="1 2">ATCC 22711</strain>
    </source>
</reference>
<dbReference type="GeneID" id="36569515"/>
<protein>
    <submittedName>
        <fullName evidence="1">Uncharacterized protein</fullName>
    </submittedName>
</protein>
<dbReference type="STRING" id="857342.A0A2T3ANY1"/>
<organism evidence="1 2">
    <name type="scientific">Amorphotheca resinae ATCC 22711</name>
    <dbReference type="NCBI Taxonomy" id="857342"/>
    <lineage>
        <taxon>Eukaryota</taxon>
        <taxon>Fungi</taxon>
        <taxon>Dikarya</taxon>
        <taxon>Ascomycota</taxon>
        <taxon>Pezizomycotina</taxon>
        <taxon>Leotiomycetes</taxon>
        <taxon>Helotiales</taxon>
        <taxon>Amorphothecaceae</taxon>
        <taxon>Amorphotheca</taxon>
    </lineage>
</organism>
<dbReference type="InParanoid" id="A0A2T3ANY1"/>
<dbReference type="OrthoDB" id="3875004at2759"/>
<name>A0A2T3ANY1_AMORE</name>
<evidence type="ECO:0000313" key="2">
    <source>
        <dbReference type="Proteomes" id="UP000241818"/>
    </source>
</evidence>
<sequence length="49" mass="5335">TMCGKKSPLSGMDSDLEAFSHYPADGSFAALPCQTAAKTNYLNQRFLSY</sequence>
<dbReference type="Proteomes" id="UP000241818">
    <property type="component" value="Unassembled WGS sequence"/>
</dbReference>